<evidence type="ECO:0000256" key="1">
    <source>
        <dbReference type="ARBA" id="ARBA00022801"/>
    </source>
</evidence>
<evidence type="ECO:0000259" key="2">
    <source>
        <dbReference type="Pfam" id="PF09588"/>
    </source>
</evidence>
<dbReference type="InterPro" id="IPR011335">
    <property type="entry name" value="Restrct_endonuc-II-like"/>
</dbReference>
<organism evidence="3 4">
    <name type="scientific">Lacrimispora sphenoides JCM 1415</name>
    <dbReference type="NCBI Taxonomy" id="1297793"/>
    <lineage>
        <taxon>Bacteria</taxon>
        <taxon>Bacillati</taxon>
        <taxon>Bacillota</taxon>
        <taxon>Clostridia</taxon>
        <taxon>Lachnospirales</taxon>
        <taxon>Lachnospiraceae</taxon>
        <taxon>Lacrimispora</taxon>
    </lineage>
</organism>
<dbReference type="InterPro" id="IPR017482">
    <property type="entry name" value="Lambda-type_endonuclease"/>
</dbReference>
<dbReference type="InterPro" id="IPR011604">
    <property type="entry name" value="PDDEXK-like_dom_sf"/>
</dbReference>
<gene>
    <name evidence="3" type="ORF">SAMN02745906_0354</name>
</gene>
<keyword evidence="3" id="KW-0540">Nuclease</keyword>
<dbReference type="RefSeq" id="WP_054789635.1">
    <property type="nucleotide sequence ID" value="NZ_LT630003.1"/>
</dbReference>
<dbReference type="SUPFAM" id="SSF52980">
    <property type="entry name" value="Restriction endonuclease-like"/>
    <property type="match status" value="1"/>
</dbReference>
<dbReference type="Gene3D" id="3.90.320.10">
    <property type="match status" value="1"/>
</dbReference>
<evidence type="ECO:0000313" key="3">
    <source>
        <dbReference type="EMBL" id="SET55902.1"/>
    </source>
</evidence>
<protein>
    <submittedName>
        <fullName evidence="3">Phage-type endonuclease</fullName>
    </submittedName>
</protein>
<reference evidence="3 4" key="1">
    <citation type="submission" date="2016-10" db="EMBL/GenBank/DDBJ databases">
        <authorList>
            <person name="Varghese N."/>
            <person name="Submissions S."/>
        </authorList>
    </citation>
    <scope>NUCLEOTIDE SEQUENCE [LARGE SCALE GENOMIC DNA]</scope>
    <source>
        <strain evidence="3 4">ATCC 19403</strain>
    </source>
</reference>
<evidence type="ECO:0000313" key="4">
    <source>
        <dbReference type="Proteomes" id="UP000198970"/>
    </source>
</evidence>
<sequence length="309" mass="36080">MSIKISTTDLTHEEWRRLRKAGIGGSDAGAICGLNPYSSPMSVYYEKTCLETEDFDNEFMRQGRDLEDYVARRFMEETSLKVRRSNVMYQSETYPFMLANVDRLISGENMGLECKTASAYSADKWVENSVPAHYELQCHHYMAVTGAKAWYLAVVILGKEFKYKRIDRDEELIQNLITIEQDFWENHVLTRNMPDPDGSGISNEVINRYFPSAVKKSIPLSANLNEQLKRREEIIHLTNKLTQEQNQIEQQIKLYMGEYEIAFNENYRVTWSNVDTVRIDSKRLKEERPDLYRNFAKSSQSRRFTVKVA</sequence>
<dbReference type="NCBIfam" id="TIGR03033">
    <property type="entry name" value="phage_rel_nuc"/>
    <property type="match status" value="1"/>
</dbReference>
<proteinExistence type="predicted"/>
<keyword evidence="3" id="KW-0255">Endonuclease</keyword>
<keyword evidence="1" id="KW-0378">Hydrolase</keyword>
<dbReference type="Proteomes" id="UP000198970">
    <property type="component" value="Chromosome I"/>
</dbReference>
<dbReference type="InterPro" id="IPR019080">
    <property type="entry name" value="YqaJ_viral_recombinase"/>
</dbReference>
<accession>A0ABY1C277</accession>
<feature type="domain" description="YqaJ viral recombinase" evidence="2">
    <location>
        <begin position="14"/>
        <end position="147"/>
    </location>
</feature>
<dbReference type="Pfam" id="PF09588">
    <property type="entry name" value="YqaJ"/>
    <property type="match status" value="1"/>
</dbReference>
<dbReference type="PANTHER" id="PTHR46609:SF6">
    <property type="entry name" value="EXONUCLEASE, PHAGE-TYPE_RECB, C-TERMINAL DOMAIN-CONTAINING PROTEIN-RELATED"/>
    <property type="match status" value="1"/>
</dbReference>
<name>A0ABY1C277_9FIRM</name>
<dbReference type="InterPro" id="IPR051703">
    <property type="entry name" value="NF-kappa-B_Signaling_Reg"/>
</dbReference>
<keyword evidence="4" id="KW-1185">Reference proteome</keyword>
<dbReference type="PANTHER" id="PTHR46609">
    <property type="entry name" value="EXONUCLEASE, PHAGE-TYPE/RECB, C-TERMINAL DOMAIN-CONTAINING PROTEIN"/>
    <property type="match status" value="1"/>
</dbReference>
<dbReference type="GO" id="GO:0004519">
    <property type="term" value="F:endonuclease activity"/>
    <property type="evidence" value="ECO:0007669"/>
    <property type="project" value="UniProtKB-KW"/>
</dbReference>
<dbReference type="EMBL" id="LT630003">
    <property type="protein sequence ID" value="SET55902.1"/>
    <property type="molecule type" value="Genomic_DNA"/>
</dbReference>